<dbReference type="RefSeq" id="XP_066709168.1">
    <property type="nucleotide sequence ID" value="XM_066866039.1"/>
</dbReference>
<evidence type="ECO:0000313" key="3">
    <source>
        <dbReference type="Proteomes" id="UP001480595"/>
    </source>
</evidence>
<proteinExistence type="predicted"/>
<reference evidence="2 3" key="1">
    <citation type="submission" date="2023-01" db="EMBL/GenBank/DDBJ databases">
        <title>Analysis of 21 Apiospora genomes using comparative genomics revels a genus with tremendous synthesis potential of carbohydrate active enzymes and secondary metabolites.</title>
        <authorList>
            <person name="Sorensen T."/>
        </authorList>
    </citation>
    <scope>NUCLEOTIDE SEQUENCE [LARGE SCALE GENOMIC DNA]</scope>
    <source>
        <strain evidence="2 3">CBS 135458</strain>
    </source>
</reference>
<gene>
    <name evidence="2" type="ORF">PG994_014630</name>
</gene>
<feature type="region of interest" description="Disordered" evidence="1">
    <location>
        <begin position="504"/>
        <end position="528"/>
    </location>
</feature>
<evidence type="ECO:0000256" key="1">
    <source>
        <dbReference type="SAM" id="MobiDB-lite"/>
    </source>
</evidence>
<evidence type="ECO:0008006" key="4">
    <source>
        <dbReference type="Google" id="ProtNLM"/>
    </source>
</evidence>
<organism evidence="2 3">
    <name type="scientific">Apiospora phragmitis</name>
    <dbReference type="NCBI Taxonomy" id="2905665"/>
    <lineage>
        <taxon>Eukaryota</taxon>
        <taxon>Fungi</taxon>
        <taxon>Dikarya</taxon>
        <taxon>Ascomycota</taxon>
        <taxon>Pezizomycotina</taxon>
        <taxon>Sordariomycetes</taxon>
        <taxon>Xylariomycetidae</taxon>
        <taxon>Amphisphaeriales</taxon>
        <taxon>Apiosporaceae</taxon>
        <taxon>Apiospora</taxon>
    </lineage>
</organism>
<accession>A0ABR1T4W5</accession>
<dbReference type="EMBL" id="JAQQWL010000015">
    <property type="protein sequence ID" value="KAK8041623.1"/>
    <property type="molecule type" value="Genomic_DNA"/>
</dbReference>
<sequence>MANEEGNSRLRANLKRRRASGISQREWPNPLSSFAANRKIAASTNESLISSNLLRIYHDVLEHSLSCWLTEITCPYRSRPVPLQKSFKSAEWGPSWSNRLYHRTLKLEEAAKKARLVRLSLSEDRACNRALHLAIMAFATQWTQGSRRNHEMAEDSFGGLADEFDREIQWHFWSQSEKVLREMTDVESFRLACAEAILGLVQELPHRELPHREQEVATVAETKTYRPSRSRFDQDRLAHEISQAISQDGPPKYMERAARRMHTLKFRFDSVMKAVAHTRSSRDDGAINAAQSMSEDDQTSVGLLYWLAVMFDTVSSSINHRPLVVSDQDCQHQDSPGEEADSPRWNVDRFAQDRLESPAQRARWPCTYEELAEAVTKSGPVKVLLYRHVAWLQNSLRRGQQGEKIEDILHSAMNLYRYWNTTYGQLFRDLVRDFACVPGRIQSWFVCISGHWHLAAMLLAELIETVNKQGLGTRDGMDQRLRARIVARMQDTSIKELSDLAGVATSSHADGGPPLHGAPASGLPSFGQ</sequence>
<name>A0ABR1T4W5_9PEZI</name>
<comment type="caution">
    <text evidence="2">The sequence shown here is derived from an EMBL/GenBank/DDBJ whole genome shotgun (WGS) entry which is preliminary data.</text>
</comment>
<protein>
    <recommendedName>
        <fullName evidence="4">Regulatory protein alcR</fullName>
    </recommendedName>
</protein>
<dbReference type="Proteomes" id="UP001480595">
    <property type="component" value="Unassembled WGS sequence"/>
</dbReference>
<keyword evidence="3" id="KW-1185">Reference proteome</keyword>
<dbReference type="GeneID" id="92099102"/>
<evidence type="ECO:0000313" key="2">
    <source>
        <dbReference type="EMBL" id="KAK8041623.1"/>
    </source>
</evidence>